<proteinExistence type="predicted"/>
<dbReference type="SUPFAM" id="SSF48113">
    <property type="entry name" value="Heme-dependent peroxidases"/>
    <property type="match status" value="1"/>
</dbReference>
<feature type="chain" id="PRO_5046891350" evidence="1">
    <location>
        <begin position="23"/>
        <end position="160"/>
    </location>
</feature>
<sequence length="160" mass="17005">MLRARPEALMLLGALLIGSLYPAGKYPAPLAAGCPPGSPGRYGGEICGKRLPETGGSGRCAAQRDGKLPSGQDALSLPWEVQRYDGWFNNLRHHELGAVGSRLQRRIPANYADGVYQAVEEPQLPNPRRLSDAASLGKAGLPSLRNRTVLGVFFEGGGLT</sequence>
<feature type="signal peptide" evidence="1">
    <location>
        <begin position="1"/>
        <end position="22"/>
    </location>
</feature>
<dbReference type="InterPro" id="IPR010255">
    <property type="entry name" value="Haem_peroxidase_sf"/>
</dbReference>
<evidence type="ECO:0000313" key="2">
    <source>
        <dbReference type="EMBL" id="KAK2103657.1"/>
    </source>
</evidence>
<keyword evidence="1" id="KW-0732">Signal</keyword>
<dbReference type="PROSITE" id="PS50292">
    <property type="entry name" value="PEROXIDASE_3"/>
    <property type="match status" value="1"/>
</dbReference>
<dbReference type="EMBL" id="JASSZA010000008">
    <property type="protein sequence ID" value="KAK2103657.1"/>
    <property type="molecule type" value="Genomic_DNA"/>
</dbReference>
<dbReference type="Proteomes" id="UP001266305">
    <property type="component" value="Unassembled WGS sequence"/>
</dbReference>
<reference evidence="2 3" key="1">
    <citation type="submission" date="2023-05" db="EMBL/GenBank/DDBJ databases">
        <title>B98-5 Cell Line De Novo Hybrid Assembly: An Optical Mapping Approach.</title>
        <authorList>
            <person name="Kananen K."/>
            <person name="Auerbach J.A."/>
            <person name="Kautto E."/>
            <person name="Blachly J.S."/>
        </authorList>
    </citation>
    <scope>NUCLEOTIDE SEQUENCE [LARGE SCALE GENOMIC DNA]</scope>
    <source>
        <strain evidence="2">B95-8</strain>
        <tissue evidence="2">Cell line</tissue>
    </source>
</reference>
<dbReference type="Gene3D" id="1.10.640.10">
    <property type="entry name" value="Haem peroxidase domain superfamily, animal type"/>
    <property type="match status" value="1"/>
</dbReference>
<comment type="caution">
    <text evidence="2">The sequence shown here is derived from an EMBL/GenBank/DDBJ whole genome shotgun (WGS) entry which is preliminary data.</text>
</comment>
<dbReference type="InterPro" id="IPR019791">
    <property type="entry name" value="Haem_peroxidase_animal"/>
</dbReference>
<organism evidence="2 3">
    <name type="scientific">Saguinus oedipus</name>
    <name type="common">Cotton-top tamarin</name>
    <name type="synonym">Oedipomidas oedipus</name>
    <dbReference type="NCBI Taxonomy" id="9490"/>
    <lineage>
        <taxon>Eukaryota</taxon>
        <taxon>Metazoa</taxon>
        <taxon>Chordata</taxon>
        <taxon>Craniata</taxon>
        <taxon>Vertebrata</taxon>
        <taxon>Euteleostomi</taxon>
        <taxon>Mammalia</taxon>
        <taxon>Eutheria</taxon>
        <taxon>Euarchontoglires</taxon>
        <taxon>Primates</taxon>
        <taxon>Haplorrhini</taxon>
        <taxon>Platyrrhini</taxon>
        <taxon>Cebidae</taxon>
        <taxon>Callitrichinae</taxon>
        <taxon>Saguinus</taxon>
    </lineage>
</organism>
<gene>
    <name evidence="2" type="primary">DUOX2_3</name>
    <name evidence="2" type="ORF">P7K49_017513</name>
</gene>
<evidence type="ECO:0000256" key="1">
    <source>
        <dbReference type="SAM" id="SignalP"/>
    </source>
</evidence>
<dbReference type="Pfam" id="PF03098">
    <property type="entry name" value="An_peroxidase"/>
    <property type="match status" value="1"/>
</dbReference>
<accession>A0ABQ9V5E2</accession>
<evidence type="ECO:0000313" key="3">
    <source>
        <dbReference type="Proteomes" id="UP001266305"/>
    </source>
</evidence>
<protein>
    <submittedName>
        <fullName evidence="2">Dual oxidase 2</fullName>
    </submittedName>
</protein>
<name>A0ABQ9V5E2_SAGOE</name>
<dbReference type="InterPro" id="IPR037120">
    <property type="entry name" value="Haem_peroxidase_sf_animal"/>
</dbReference>
<keyword evidence="3" id="KW-1185">Reference proteome</keyword>